<dbReference type="Proteomes" id="UP000035642">
    <property type="component" value="Unassembled WGS sequence"/>
</dbReference>
<keyword evidence="3" id="KW-0677">Repeat</keyword>
<dbReference type="InterPro" id="IPR006594">
    <property type="entry name" value="LisH"/>
</dbReference>
<comment type="subcellular location">
    <subcellularLocation>
        <location evidence="1">Nucleus</location>
    </subcellularLocation>
</comment>
<dbReference type="SMART" id="SM00667">
    <property type="entry name" value="LisH"/>
    <property type="match status" value="1"/>
</dbReference>
<keyword evidence="6" id="KW-1185">Reference proteome</keyword>
<dbReference type="FunFam" id="1.20.960.30:FF:000001">
    <property type="entry name" value="F-box-like/WD repeat-containing protein TBL1XR1"/>
    <property type="match status" value="1"/>
</dbReference>
<keyword evidence="4" id="KW-0539">Nucleus</keyword>
<reference evidence="7" key="2">
    <citation type="submission" date="2017-02" db="UniProtKB">
        <authorList>
            <consortium name="WormBaseParasite"/>
        </authorList>
    </citation>
    <scope>IDENTIFICATION</scope>
</reference>
<keyword evidence="2" id="KW-0853">WD repeat</keyword>
<comment type="similarity">
    <text evidence="5">Belongs to the WD repeat EBI family.</text>
</comment>
<dbReference type="PANTHER" id="PTHR22846:SF2">
    <property type="entry name" value="F-BOX-LIKE_WD REPEAT-CONTAINING PROTEIN EBI"/>
    <property type="match status" value="1"/>
</dbReference>
<dbReference type="Gene3D" id="1.20.960.30">
    <property type="match status" value="1"/>
</dbReference>
<dbReference type="AlphaFoldDB" id="A0A0K0D5M4"/>
<dbReference type="Pfam" id="PF08513">
    <property type="entry name" value="LisH"/>
    <property type="match status" value="1"/>
</dbReference>
<dbReference type="STRING" id="6313.A0A0K0D5M4"/>
<evidence type="ECO:0000313" key="7">
    <source>
        <dbReference type="WBParaSite" id="ACAC_0000536901-mRNA-1"/>
    </source>
</evidence>
<dbReference type="GO" id="GO:0006357">
    <property type="term" value="P:regulation of transcription by RNA polymerase II"/>
    <property type="evidence" value="ECO:0007669"/>
    <property type="project" value="TreeGrafter"/>
</dbReference>
<organism evidence="6 7">
    <name type="scientific">Angiostrongylus cantonensis</name>
    <name type="common">Rat lungworm</name>
    <dbReference type="NCBI Taxonomy" id="6313"/>
    <lineage>
        <taxon>Eukaryota</taxon>
        <taxon>Metazoa</taxon>
        <taxon>Ecdysozoa</taxon>
        <taxon>Nematoda</taxon>
        <taxon>Chromadorea</taxon>
        <taxon>Rhabditida</taxon>
        <taxon>Rhabditina</taxon>
        <taxon>Rhabditomorpha</taxon>
        <taxon>Strongyloidea</taxon>
        <taxon>Metastrongylidae</taxon>
        <taxon>Angiostrongylus</taxon>
    </lineage>
</organism>
<dbReference type="WBParaSite" id="ACAC_0000536901-mRNA-1">
    <property type="protein sequence ID" value="ACAC_0000536901-mRNA-1"/>
    <property type="gene ID" value="ACAC_0000536901"/>
</dbReference>
<proteinExistence type="inferred from homology"/>
<dbReference type="PANTHER" id="PTHR22846">
    <property type="entry name" value="WD40 REPEAT PROTEIN"/>
    <property type="match status" value="1"/>
</dbReference>
<accession>A0A0K0D5M4</accession>
<dbReference type="InterPro" id="IPR045183">
    <property type="entry name" value="Ebi-like"/>
</dbReference>
<dbReference type="PROSITE" id="PS50896">
    <property type="entry name" value="LISH"/>
    <property type="match status" value="1"/>
</dbReference>
<protein>
    <submittedName>
        <fullName evidence="7">LisH domain-containing protein</fullName>
    </submittedName>
</protein>
<name>A0A0K0D5M4_ANGCA</name>
<reference evidence="6" key="1">
    <citation type="submission" date="2012-09" db="EMBL/GenBank/DDBJ databases">
        <authorList>
            <person name="Martin A.A."/>
        </authorList>
    </citation>
    <scope>NUCLEOTIDE SEQUENCE</scope>
</reference>
<evidence type="ECO:0000256" key="1">
    <source>
        <dbReference type="ARBA" id="ARBA00004123"/>
    </source>
</evidence>
<evidence type="ECO:0000256" key="2">
    <source>
        <dbReference type="ARBA" id="ARBA00022574"/>
    </source>
</evidence>
<dbReference type="GO" id="GO:0003714">
    <property type="term" value="F:transcription corepressor activity"/>
    <property type="evidence" value="ECO:0007669"/>
    <property type="project" value="InterPro"/>
</dbReference>
<evidence type="ECO:0000256" key="3">
    <source>
        <dbReference type="ARBA" id="ARBA00022737"/>
    </source>
</evidence>
<evidence type="ECO:0000256" key="4">
    <source>
        <dbReference type="ARBA" id="ARBA00023242"/>
    </source>
</evidence>
<evidence type="ECO:0000313" key="6">
    <source>
        <dbReference type="Proteomes" id="UP000035642"/>
    </source>
</evidence>
<sequence length="115" mass="13176">MSFSSNELNYIVWRYLSESGFEHSAYVFAMESNLLDSDIDCTEVASGALVMMVQRGLFYAEAEFRAMANPDHTPLFDEKTDTLGLIEAGKDFFRLLEYDDHSVILDLSFTFGFNW</sequence>
<evidence type="ECO:0000256" key="5">
    <source>
        <dbReference type="ARBA" id="ARBA00025741"/>
    </source>
</evidence>
<dbReference type="GO" id="GO:0000118">
    <property type="term" value="C:histone deacetylase complex"/>
    <property type="evidence" value="ECO:0007669"/>
    <property type="project" value="TreeGrafter"/>
</dbReference>